<keyword evidence="2" id="KW-0812">Transmembrane</keyword>
<evidence type="ECO:0000256" key="2">
    <source>
        <dbReference type="SAM" id="Phobius"/>
    </source>
</evidence>
<feature type="transmembrane region" description="Helical" evidence="2">
    <location>
        <begin position="43"/>
        <end position="63"/>
    </location>
</feature>
<proteinExistence type="predicted"/>
<dbReference type="PANTHER" id="PTHR42044">
    <property type="entry name" value="DUF676 DOMAIN-CONTAINING PROTEIN-RELATED"/>
    <property type="match status" value="1"/>
</dbReference>
<dbReference type="InterPro" id="IPR029058">
    <property type="entry name" value="AB_hydrolase_fold"/>
</dbReference>
<name>A0AAN6PS52_9PEZI</name>
<comment type="caution">
    <text evidence="3">The sequence shown here is derived from an EMBL/GenBank/DDBJ whole genome shotgun (WGS) entry which is preliminary data.</text>
</comment>
<protein>
    <submittedName>
        <fullName evidence="3">Uncharacterized protein</fullName>
    </submittedName>
</protein>
<sequence>MPQPPPAVRPSKAGPGNDTRFFGSQIGGRTVINYGYTDMPWKLMLWDIYYFFHFFWAIPYILWPLSPADSGELSELSPTLGNVWSIAIHVVLCVVQLAGLVALPFLVVFPVWAAAMTVAAFLLFNKVLCMLLNGKGVEYHSDPRYAPALPEHAHEQWIFINGVAAGAHWMQGNLNRLAVTFKRPVLGIHNKTSGILFDVLECLIQRNFGYATKDVRVCYAIIKQKLYNPQYSKVIFVLHSQGGIQGSLILDWLLQELPQDILGKLEVYTFGNAANHFNNPHRHIRSQTLAKHNPLAASIDSTRLASNSRAYHDEEIQVPPPSSSSTAPHPSTLSGRAIGHIEHYAHTTDFVALWGVLHFATSLTPTPLLIPRFIGRVFARTSPRGGHQMVQHYLDGMFPLRRCPVSGGLLLVGGEDNGMGVPWGAEEEGNEFMESEVWVGGVGEEEEGEEVEVEVHGIPPEHTPNYEQFRDILSSFLIERMAIPYSKPKPKPKRCSKKSPSPPSTATPDDSDLTADDLADFTSYIATAVFQTLPPALQSLTHHAWTDDPSLESLYPLPLTPEHTSHLLQALDPSIPDSLTVYGITSTSASTSTPSKSNLPTPAEFLAPTLTSYLTAATAPPPPPSSTKAHAQAAGCEICGRDWINLTYHHLIPRMVHAKAVKRGWHREDELQNVAWLCGACHRFVHRFRGHEELARVYFTVERLLEAEEVRAFARWVGRVRWKAR</sequence>
<keyword evidence="4" id="KW-1185">Reference proteome</keyword>
<evidence type="ECO:0000313" key="4">
    <source>
        <dbReference type="Proteomes" id="UP001305647"/>
    </source>
</evidence>
<dbReference type="Proteomes" id="UP001305647">
    <property type="component" value="Unassembled WGS sequence"/>
</dbReference>
<gene>
    <name evidence="3" type="ORF">N658DRAFT_489727</name>
</gene>
<keyword evidence="2" id="KW-0472">Membrane</keyword>
<keyword evidence="2" id="KW-1133">Transmembrane helix</keyword>
<dbReference type="InterPro" id="IPR003615">
    <property type="entry name" value="HNH_nuc"/>
</dbReference>
<feature type="region of interest" description="Disordered" evidence="1">
    <location>
        <begin position="487"/>
        <end position="514"/>
    </location>
</feature>
<organism evidence="3 4">
    <name type="scientific">Parathielavia hyrcaniae</name>
    <dbReference type="NCBI Taxonomy" id="113614"/>
    <lineage>
        <taxon>Eukaryota</taxon>
        <taxon>Fungi</taxon>
        <taxon>Dikarya</taxon>
        <taxon>Ascomycota</taxon>
        <taxon>Pezizomycotina</taxon>
        <taxon>Sordariomycetes</taxon>
        <taxon>Sordariomycetidae</taxon>
        <taxon>Sordariales</taxon>
        <taxon>Chaetomiaceae</taxon>
        <taxon>Parathielavia</taxon>
    </lineage>
</organism>
<dbReference type="EMBL" id="MU863698">
    <property type="protein sequence ID" value="KAK4096758.1"/>
    <property type="molecule type" value="Genomic_DNA"/>
</dbReference>
<reference evidence="3" key="1">
    <citation type="journal article" date="2023" name="Mol. Phylogenet. Evol.">
        <title>Genome-scale phylogeny and comparative genomics of the fungal order Sordariales.</title>
        <authorList>
            <person name="Hensen N."/>
            <person name="Bonometti L."/>
            <person name="Westerberg I."/>
            <person name="Brannstrom I.O."/>
            <person name="Guillou S."/>
            <person name="Cros-Aarteil S."/>
            <person name="Calhoun S."/>
            <person name="Haridas S."/>
            <person name="Kuo A."/>
            <person name="Mondo S."/>
            <person name="Pangilinan J."/>
            <person name="Riley R."/>
            <person name="LaButti K."/>
            <person name="Andreopoulos B."/>
            <person name="Lipzen A."/>
            <person name="Chen C."/>
            <person name="Yan M."/>
            <person name="Daum C."/>
            <person name="Ng V."/>
            <person name="Clum A."/>
            <person name="Steindorff A."/>
            <person name="Ohm R.A."/>
            <person name="Martin F."/>
            <person name="Silar P."/>
            <person name="Natvig D.O."/>
            <person name="Lalanne C."/>
            <person name="Gautier V."/>
            <person name="Ament-Velasquez S.L."/>
            <person name="Kruys A."/>
            <person name="Hutchinson M.I."/>
            <person name="Powell A.J."/>
            <person name="Barry K."/>
            <person name="Miller A.N."/>
            <person name="Grigoriev I.V."/>
            <person name="Debuchy R."/>
            <person name="Gladieux P."/>
            <person name="Hiltunen Thoren M."/>
            <person name="Johannesson H."/>
        </authorList>
    </citation>
    <scope>NUCLEOTIDE SEQUENCE</scope>
    <source>
        <strain evidence="3">CBS 757.83</strain>
    </source>
</reference>
<dbReference type="SUPFAM" id="SSF53474">
    <property type="entry name" value="alpha/beta-Hydrolases"/>
    <property type="match status" value="1"/>
</dbReference>
<evidence type="ECO:0000256" key="1">
    <source>
        <dbReference type="SAM" id="MobiDB-lite"/>
    </source>
</evidence>
<dbReference type="PANTHER" id="PTHR42044:SF1">
    <property type="entry name" value="DUF676 DOMAIN-CONTAINING PROTEIN"/>
    <property type="match status" value="1"/>
</dbReference>
<dbReference type="CDD" id="cd00085">
    <property type="entry name" value="HNHc"/>
    <property type="match status" value="1"/>
</dbReference>
<dbReference type="AlphaFoldDB" id="A0AAN6PS52"/>
<feature type="transmembrane region" description="Helical" evidence="2">
    <location>
        <begin position="83"/>
        <end position="101"/>
    </location>
</feature>
<evidence type="ECO:0000313" key="3">
    <source>
        <dbReference type="EMBL" id="KAK4096758.1"/>
    </source>
</evidence>
<feature type="transmembrane region" description="Helical" evidence="2">
    <location>
        <begin position="106"/>
        <end position="124"/>
    </location>
</feature>
<reference evidence="3" key="2">
    <citation type="submission" date="2023-05" db="EMBL/GenBank/DDBJ databases">
        <authorList>
            <consortium name="Lawrence Berkeley National Laboratory"/>
            <person name="Steindorff A."/>
            <person name="Hensen N."/>
            <person name="Bonometti L."/>
            <person name="Westerberg I."/>
            <person name="Brannstrom I.O."/>
            <person name="Guillou S."/>
            <person name="Cros-Aarteil S."/>
            <person name="Calhoun S."/>
            <person name="Haridas S."/>
            <person name="Kuo A."/>
            <person name="Mondo S."/>
            <person name="Pangilinan J."/>
            <person name="Riley R."/>
            <person name="Labutti K."/>
            <person name="Andreopoulos B."/>
            <person name="Lipzen A."/>
            <person name="Chen C."/>
            <person name="Yanf M."/>
            <person name="Daum C."/>
            <person name="Ng V."/>
            <person name="Clum A."/>
            <person name="Ohm R."/>
            <person name="Martin F."/>
            <person name="Silar P."/>
            <person name="Natvig D."/>
            <person name="Lalanne C."/>
            <person name="Gautier V."/>
            <person name="Ament-Velasquez S.L."/>
            <person name="Kruys A."/>
            <person name="Hutchinson M.I."/>
            <person name="Powell A.J."/>
            <person name="Barry K."/>
            <person name="Miller A.N."/>
            <person name="Grigoriev I.V."/>
            <person name="Debuchy R."/>
            <person name="Gladieux P."/>
            <person name="Thoren M.H."/>
            <person name="Johannesson H."/>
        </authorList>
    </citation>
    <scope>NUCLEOTIDE SEQUENCE</scope>
    <source>
        <strain evidence="3">CBS 757.83</strain>
    </source>
</reference>
<accession>A0AAN6PS52</accession>
<feature type="compositionally biased region" description="Basic residues" evidence="1">
    <location>
        <begin position="488"/>
        <end position="497"/>
    </location>
</feature>